<feature type="binding site" evidence="14 15">
    <location>
        <position position="7"/>
    </location>
    <ligand>
        <name>a divalent metal cation</name>
        <dbReference type="ChEBI" id="CHEBI:60240"/>
    </ligand>
</feature>
<dbReference type="InterPro" id="IPR001352">
    <property type="entry name" value="RNase_HII/HIII"/>
</dbReference>
<dbReference type="EMBL" id="FSQZ01000001">
    <property type="protein sequence ID" value="SIN66133.1"/>
    <property type="molecule type" value="Genomic_DNA"/>
</dbReference>
<dbReference type="Proteomes" id="UP000185093">
    <property type="component" value="Unassembled WGS sequence"/>
</dbReference>
<evidence type="ECO:0000256" key="13">
    <source>
        <dbReference type="ARBA" id="ARBA00023211"/>
    </source>
</evidence>
<keyword evidence="12 14" id="KW-0378">Hydrolase</keyword>
<sequence length="188" mass="20656">MIIVGVDEAGRGPLAGPVVAAAVAIDRNDVYALKQLGVRDSKALSPRMREKVFEELASRDIIYKVQAASPNRIDRDNILQATLWAMGKAICGLPVVPDVVIVDGSFAVPGVPYLQRAIPKADKHILVVSAASIIAKVIRDKVMEIYDRLYPGYGFASHKGYPTVEHRRALMAMGPSPIHRKTFRWKEV</sequence>
<keyword evidence="10 14" id="KW-0479">Metal-binding</keyword>
<feature type="domain" description="RNase H type-2" evidence="17">
    <location>
        <begin position="1"/>
        <end position="188"/>
    </location>
</feature>
<evidence type="ECO:0000256" key="11">
    <source>
        <dbReference type="ARBA" id="ARBA00022759"/>
    </source>
</evidence>
<dbReference type="InterPro" id="IPR036397">
    <property type="entry name" value="RNaseH_sf"/>
</dbReference>
<dbReference type="SUPFAM" id="SSF53098">
    <property type="entry name" value="Ribonuclease H-like"/>
    <property type="match status" value="1"/>
</dbReference>
<dbReference type="RefSeq" id="WP_014806145.1">
    <property type="nucleotide sequence ID" value="NZ_DAONLC010000025.1"/>
</dbReference>
<evidence type="ECO:0000256" key="8">
    <source>
        <dbReference type="ARBA" id="ARBA00022490"/>
    </source>
</evidence>
<comment type="cofactor">
    <cofactor evidence="2">
        <name>Mg(2+)</name>
        <dbReference type="ChEBI" id="CHEBI:18420"/>
    </cofactor>
</comment>
<gene>
    <name evidence="14" type="primary">rnhB</name>
    <name evidence="18" type="ORF">SAMN05444368_0863</name>
</gene>
<evidence type="ECO:0000256" key="7">
    <source>
        <dbReference type="ARBA" id="ARBA00019179"/>
    </source>
</evidence>
<dbReference type="CDD" id="cd07182">
    <property type="entry name" value="RNase_HII_bacteria_HII_like"/>
    <property type="match status" value="1"/>
</dbReference>
<comment type="similarity">
    <text evidence="5 14 16">Belongs to the RNase HII family.</text>
</comment>
<evidence type="ECO:0000256" key="10">
    <source>
        <dbReference type="ARBA" id="ARBA00022723"/>
    </source>
</evidence>
<keyword evidence="9 14" id="KW-0540">Nuclease</keyword>
<dbReference type="PANTHER" id="PTHR10954">
    <property type="entry name" value="RIBONUCLEASE H2 SUBUNIT A"/>
    <property type="match status" value="1"/>
</dbReference>
<evidence type="ECO:0000259" key="17">
    <source>
        <dbReference type="PROSITE" id="PS51975"/>
    </source>
</evidence>
<feature type="binding site" evidence="14 15">
    <location>
        <position position="8"/>
    </location>
    <ligand>
        <name>a divalent metal cation</name>
        <dbReference type="ChEBI" id="CHEBI:60240"/>
    </ligand>
</feature>
<comment type="caution">
    <text evidence="18">The sequence shown here is derived from an EMBL/GenBank/DDBJ whole genome shotgun (WGS) entry which is preliminary data.</text>
</comment>
<comment type="catalytic activity">
    <reaction evidence="1 14 15 16">
        <text>Endonucleolytic cleavage to 5'-phosphomonoester.</text>
        <dbReference type="EC" id="3.1.26.4"/>
    </reaction>
</comment>
<dbReference type="Gene3D" id="3.30.420.10">
    <property type="entry name" value="Ribonuclease H-like superfamily/Ribonuclease H"/>
    <property type="match status" value="1"/>
</dbReference>
<evidence type="ECO:0000256" key="5">
    <source>
        <dbReference type="ARBA" id="ARBA00007383"/>
    </source>
</evidence>
<evidence type="ECO:0000256" key="1">
    <source>
        <dbReference type="ARBA" id="ARBA00000077"/>
    </source>
</evidence>
<evidence type="ECO:0000256" key="12">
    <source>
        <dbReference type="ARBA" id="ARBA00022801"/>
    </source>
</evidence>
<keyword evidence="8 14" id="KW-0963">Cytoplasm</keyword>
<comment type="cofactor">
    <cofactor evidence="14 15">
        <name>Mn(2+)</name>
        <dbReference type="ChEBI" id="CHEBI:29035"/>
    </cofactor>
    <cofactor evidence="14 15">
        <name>Mg(2+)</name>
        <dbReference type="ChEBI" id="CHEBI:18420"/>
    </cofactor>
    <text evidence="14 15">Manganese or magnesium. Binds 1 divalent metal ion per monomer in the absence of substrate. May bind a second metal ion after substrate binding.</text>
</comment>
<protein>
    <recommendedName>
        <fullName evidence="7 14">Ribonuclease HII</fullName>
        <shortName evidence="14">RNase HII</shortName>
        <ecNumber evidence="6 14">3.1.26.4</ecNumber>
    </recommendedName>
</protein>
<dbReference type="HAMAP" id="MF_00052_B">
    <property type="entry name" value="RNase_HII_B"/>
    <property type="match status" value="1"/>
</dbReference>
<organism evidence="18 19">
    <name type="scientific">Acetomicrobium flavidum</name>
    <dbReference type="NCBI Taxonomy" id="49896"/>
    <lineage>
        <taxon>Bacteria</taxon>
        <taxon>Thermotogati</taxon>
        <taxon>Synergistota</taxon>
        <taxon>Synergistia</taxon>
        <taxon>Synergistales</taxon>
        <taxon>Acetomicrobiaceae</taxon>
        <taxon>Acetomicrobium</taxon>
    </lineage>
</organism>
<evidence type="ECO:0000256" key="3">
    <source>
        <dbReference type="ARBA" id="ARBA00004065"/>
    </source>
</evidence>
<evidence type="ECO:0000256" key="9">
    <source>
        <dbReference type="ARBA" id="ARBA00022722"/>
    </source>
</evidence>
<feature type="binding site" evidence="14 15">
    <location>
        <position position="103"/>
    </location>
    <ligand>
        <name>a divalent metal cation</name>
        <dbReference type="ChEBI" id="CHEBI:60240"/>
    </ligand>
</feature>
<evidence type="ECO:0000256" key="4">
    <source>
        <dbReference type="ARBA" id="ARBA00004496"/>
    </source>
</evidence>
<dbReference type="InterPro" id="IPR012337">
    <property type="entry name" value="RNaseH-like_sf"/>
</dbReference>
<evidence type="ECO:0000256" key="16">
    <source>
        <dbReference type="RuleBase" id="RU003515"/>
    </source>
</evidence>
<dbReference type="EC" id="3.1.26.4" evidence="6 14"/>
<dbReference type="Pfam" id="PF01351">
    <property type="entry name" value="RNase_HII"/>
    <property type="match status" value="1"/>
</dbReference>
<evidence type="ECO:0000313" key="19">
    <source>
        <dbReference type="Proteomes" id="UP000185093"/>
    </source>
</evidence>
<proteinExistence type="inferred from homology"/>
<evidence type="ECO:0000256" key="14">
    <source>
        <dbReference type="HAMAP-Rule" id="MF_00052"/>
    </source>
</evidence>
<comment type="function">
    <text evidence="3 14 16">Endonuclease that specifically degrades the RNA of RNA-DNA hybrids.</text>
</comment>
<evidence type="ECO:0000256" key="6">
    <source>
        <dbReference type="ARBA" id="ARBA00012180"/>
    </source>
</evidence>
<evidence type="ECO:0000256" key="2">
    <source>
        <dbReference type="ARBA" id="ARBA00001946"/>
    </source>
</evidence>
<dbReference type="PROSITE" id="PS51975">
    <property type="entry name" value="RNASE_H_2"/>
    <property type="match status" value="1"/>
</dbReference>
<evidence type="ECO:0000313" key="18">
    <source>
        <dbReference type="EMBL" id="SIN66133.1"/>
    </source>
</evidence>
<name>A0ABY1JCJ2_9BACT</name>
<comment type="subcellular location">
    <subcellularLocation>
        <location evidence="4 14">Cytoplasm</location>
    </subcellularLocation>
</comment>
<keyword evidence="13 14" id="KW-0464">Manganese</keyword>
<dbReference type="NCBIfam" id="NF000595">
    <property type="entry name" value="PRK00015.1-3"/>
    <property type="match status" value="1"/>
</dbReference>
<keyword evidence="11 14" id="KW-0255">Endonuclease</keyword>
<evidence type="ECO:0000256" key="15">
    <source>
        <dbReference type="PROSITE-ProRule" id="PRU01319"/>
    </source>
</evidence>
<keyword evidence="19" id="KW-1185">Reference proteome</keyword>
<dbReference type="PANTHER" id="PTHR10954:SF18">
    <property type="entry name" value="RIBONUCLEASE HII"/>
    <property type="match status" value="1"/>
</dbReference>
<accession>A0ABY1JCJ2</accession>
<dbReference type="InterPro" id="IPR022898">
    <property type="entry name" value="RNase_HII"/>
</dbReference>
<reference evidence="18 19" key="1">
    <citation type="submission" date="2016-11" db="EMBL/GenBank/DDBJ databases">
        <authorList>
            <person name="Varghese N."/>
            <person name="Submissions S."/>
        </authorList>
    </citation>
    <scope>NUCLEOTIDE SEQUENCE [LARGE SCALE GENOMIC DNA]</scope>
    <source>
        <strain evidence="18 19">DSM 20664</strain>
    </source>
</reference>
<dbReference type="InterPro" id="IPR024567">
    <property type="entry name" value="RNase_HII/HIII_dom"/>
</dbReference>